<gene>
    <name evidence="6" type="ORF">C8A05DRAFT_19126</name>
</gene>
<protein>
    <submittedName>
        <fullName evidence="6">Regulator of chromosome condensation 1/beta-lactamase-inhibitor protein II</fullName>
    </submittedName>
</protein>
<dbReference type="PANTHER" id="PTHR45982:SF1">
    <property type="entry name" value="REGULATOR OF CHROMOSOME CONDENSATION"/>
    <property type="match status" value="1"/>
</dbReference>
<evidence type="ECO:0000256" key="1">
    <source>
        <dbReference type="ARBA" id="ARBA00022658"/>
    </source>
</evidence>
<evidence type="ECO:0000256" key="4">
    <source>
        <dbReference type="SAM" id="MobiDB-lite"/>
    </source>
</evidence>
<dbReference type="InterPro" id="IPR000408">
    <property type="entry name" value="Reg_chr_condens"/>
</dbReference>
<dbReference type="PROSITE" id="PS00625">
    <property type="entry name" value="RCC1_1"/>
    <property type="match status" value="1"/>
</dbReference>
<dbReference type="GO" id="GO:0005737">
    <property type="term" value="C:cytoplasm"/>
    <property type="evidence" value="ECO:0007669"/>
    <property type="project" value="TreeGrafter"/>
</dbReference>
<dbReference type="PANTHER" id="PTHR45982">
    <property type="entry name" value="REGULATOR OF CHROMOSOME CONDENSATION"/>
    <property type="match status" value="1"/>
</dbReference>
<dbReference type="PRINTS" id="PR00633">
    <property type="entry name" value="RCCNDNSATION"/>
</dbReference>
<evidence type="ECO:0000313" key="7">
    <source>
        <dbReference type="Proteomes" id="UP001303889"/>
    </source>
</evidence>
<dbReference type="PROSITE" id="PS00626">
    <property type="entry name" value="RCC1_2"/>
    <property type="match status" value="2"/>
</dbReference>
<evidence type="ECO:0000256" key="3">
    <source>
        <dbReference type="PROSITE-ProRule" id="PRU00235"/>
    </source>
</evidence>
<sequence>MAPRKPTTTTTRNRKDASAKRAREPDASILDGNPKRQRTAAQAQFHAHHTHAATATLVPPPTLPSQGQSQPAAQRPGSTAPILNHPPLQHLNVYVMGANSGAELGLGPSVKSGNVRLLHRNPYLSGPAGVVQISLGAMHGVALTADNRILTWGVNDHGALGRDTAWEPNLVDADTNDDSDGDDEDEDDGDELNPRESTPTQVDMSAVPPDTVFTQVAAADNATFVLTNTGRVYGWGTFRSEDGKLTFSPTVRVQSRPALIIPVKDVVKICCGSNHVMALTAHGFIYTWGRGTDGQLGRRFSSRVVNWAKEGLVPRKVASLKNIVDIGSGSNHSFAIERSGLVYGWGFNNAGQIGVVDNAGEYESAYDFALTVAVPSLVKSLLGFPRIKQITGGNFHTIAITEDGTCLAWGRLYSYATGLSIDNLPPQFVVLDSRGKPSFLRVPTPVDGFSPAFVAAASEHSLAVTTDQKVFTWGLNLTKQIGHKGEEVKVATPITHVRHPALVNTRLVWAGAGAQYSMLAEHSFAALQPQR</sequence>
<proteinExistence type="predicted"/>
<evidence type="ECO:0000259" key="5">
    <source>
        <dbReference type="Pfam" id="PF25390"/>
    </source>
</evidence>
<organism evidence="6 7">
    <name type="scientific">Staphylotrichum tortipilum</name>
    <dbReference type="NCBI Taxonomy" id="2831512"/>
    <lineage>
        <taxon>Eukaryota</taxon>
        <taxon>Fungi</taxon>
        <taxon>Dikarya</taxon>
        <taxon>Ascomycota</taxon>
        <taxon>Pezizomycotina</taxon>
        <taxon>Sordariomycetes</taxon>
        <taxon>Sordariomycetidae</taxon>
        <taxon>Sordariales</taxon>
        <taxon>Chaetomiaceae</taxon>
        <taxon>Staphylotrichum</taxon>
    </lineage>
</organism>
<dbReference type="InterPro" id="IPR058923">
    <property type="entry name" value="RCC1-like_dom"/>
</dbReference>
<feature type="compositionally biased region" description="Acidic residues" evidence="4">
    <location>
        <begin position="174"/>
        <end position="191"/>
    </location>
</feature>
<keyword evidence="7" id="KW-1185">Reference proteome</keyword>
<keyword evidence="1" id="KW-0344">Guanine-nucleotide releasing factor</keyword>
<feature type="repeat" description="RCC1" evidence="3">
    <location>
        <begin position="91"/>
        <end position="146"/>
    </location>
</feature>
<feature type="repeat" description="RCC1" evidence="3">
    <location>
        <begin position="230"/>
        <end position="282"/>
    </location>
</feature>
<dbReference type="InterPro" id="IPR009091">
    <property type="entry name" value="RCC1/BLIP-II"/>
</dbReference>
<feature type="compositionally biased region" description="Basic and acidic residues" evidence="4">
    <location>
        <begin position="13"/>
        <end position="26"/>
    </location>
</feature>
<feature type="repeat" description="RCC1" evidence="3">
    <location>
        <begin position="147"/>
        <end position="229"/>
    </location>
</feature>
<evidence type="ECO:0000313" key="6">
    <source>
        <dbReference type="EMBL" id="KAK3898250.1"/>
    </source>
</evidence>
<reference evidence="6" key="2">
    <citation type="submission" date="2023-05" db="EMBL/GenBank/DDBJ databases">
        <authorList>
            <consortium name="Lawrence Berkeley National Laboratory"/>
            <person name="Steindorff A."/>
            <person name="Hensen N."/>
            <person name="Bonometti L."/>
            <person name="Westerberg I."/>
            <person name="Brannstrom I.O."/>
            <person name="Guillou S."/>
            <person name="Cros-Aarteil S."/>
            <person name="Calhoun S."/>
            <person name="Haridas S."/>
            <person name="Kuo A."/>
            <person name="Mondo S."/>
            <person name="Pangilinan J."/>
            <person name="Riley R."/>
            <person name="Labutti K."/>
            <person name="Andreopoulos B."/>
            <person name="Lipzen A."/>
            <person name="Chen C."/>
            <person name="Yanf M."/>
            <person name="Daum C."/>
            <person name="Ng V."/>
            <person name="Clum A."/>
            <person name="Ohm R."/>
            <person name="Martin F."/>
            <person name="Silar P."/>
            <person name="Natvig D."/>
            <person name="Lalanne C."/>
            <person name="Gautier V."/>
            <person name="Ament-Velasquez S.L."/>
            <person name="Kruys A."/>
            <person name="Hutchinson M.I."/>
            <person name="Powell A.J."/>
            <person name="Barry K."/>
            <person name="Miller A.N."/>
            <person name="Grigoriev I.V."/>
            <person name="Debuchy R."/>
            <person name="Gladieux P."/>
            <person name="Thoren M.H."/>
            <person name="Johannesson H."/>
        </authorList>
    </citation>
    <scope>NUCLEOTIDE SEQUENCE</scope>
    <source>
        <strain evidence="6">CBS 103.79</strain>
    </source>
</reference>
<dbReference type="Gene3D" id="2.130.10.30">
    <property type="entry name" value="Regulator of chromosome condensation 1/beta-lactamase-inhibitor protein II"/>
    <property type="match status" value="1"/>
</dbReference>
<name>A0AAN6RPI8_9PEZI</name>
<comment type="caution">
    <text evidence="6">The sequence shown here is derived from an EMBL/GenBank/DDBJ whole genome shotgun (WGS) entry which is preliminary data.</text>
</comment>
<dbReference type="InterPro" id="IPR051553">
    <property type="entry name" value="Ran_GTPase-activating"/>
</dbReference>
<dbReference type="Proteomes" id="UP001303889">
    <property type="component" value="Unassembled WGS sequence"/>
</dbReference>
<feature type="repeat" description="RCC1" evidence="3">
    <location>
        <begin position="340"/>
        <end position="403"/>
    </location>
</feature>
<feature type="repeat" description="RCC1" evidence="3">
    <location>
        <begin position="283"/>
        <end position="339"/>
    </location>
</feature>
<dbReference type="SUPFAM" id="SSF50985">
    <property type="entry name" value="RCC1/BLIP-II"/>
    <property type="match status" value="1"/>
</dbReference>
<dbReference type="AlphaFoldDB" id="A0AAN6RPI8"/>
<feature type="domain" description="RCC1-like" evidence="5">
    <location>
        <begin position="93"/>
        <end position="519"/>
    </location>
</feature>
<evidence type="ECO:0000256" key="2">
    <source>
        <dbReference type="ARBA" id="ARBA00022737"/>
    </source>
</evidence>
<dbReference type="PROSITE" id="PS50012">
    <property type="entry name" value="RCC1_3"/>
    <property type="match status" value="6"/>
</dbReference>
<accession>A0AAN6RPI8</accession>
<dbReference type="EMBL" id="MU855971">
    <property type="protein sequence ID" value="KAK3898250.1"/>
    <property type="molecule type" value="Genomic_DNA"/>
</dbReference>
<dbReference type="Pfam" id="PF25390">
    <property type="entry name" value="WD40_RLD"/>
    <property type="match status" value="1"/>
</dbReference>
<dbReference type="GO" id="GO:0005085">
    <property type="term" value="F:guanyl-nucleotide exchange factor activity"/>
    <property type="evidence" value="ECO:0007669"/>
    <property type="project" value="TreeGrafter"/>
</dbReference>
<feature type="region of interest" description="Disordered" evidence="4">
    <location>
        <begin position="1"/>
        <end position="85"/>
    </location>
</feature>
<keyword evidence="2" id="KW-0677">Repeat</keyword>
<feature type="repeat" description="RCC1" evidence="3">
    <location>
        <begin position="468"/>
        <end position="523"/>
    </location>
</feature>
<feature type="region of interest" description="Disordered" evidence="4">
    <location>
        <begin position="161"/>
        <end position="206"/>
    </location>
</feature>
<reference evidence="6" key="1">
    <citation type="journal article" date="2023" name="Mol. Phylogenet. Evol.">
        <title>Genome-scale phylogeny and comparative genomics of the fungal order Sordariales.</title>
        <authorList>
            <person name="Hensen N."/>
            <person name="Bonometti L."/>
            <person name="Westerberg I."/>
            <person name="Brannstrom I.O."/>
            <person name="Guillou S."/>
            <person name="Cros-Aarteil S."/>
            <person name="Calhoun S."/>
            <person name="Haridas S."/>
            <person name="Kuo A."/>
            <person name="Mondo S."/>
            <person name="Pangilinan J."/>
            <person name="Riley R."/>
            <person name="LaButti K."/>
            <person name="Andreopoulos B."/>
            <person name="Lipzen A."/>
            <person name="Chen C."/>
            <person name="Yan M."/>
            <person name="Daum C."/>
            <person name="Ng V."/>
            <person name="Clum A."/>
            <person name="Steindorff A."/>
            <person name="Ohm R.A."/>
            <person name="Martin F."/>
            <person name="Silar P."/>
            <person name="Natvig D.O."/>
            <person name="Lalanne C."/>
            <person name="Gautier V."/>
            <person name="Ament-Velasquez S.L."/>
            <person name="Kruys A."/>
            <person name="Hutchinson M.I."/>
            <person name="Powell A.J."/>
            <person name="Barry K."/>
            <person name="Miller A.N."/>
            <person name="Grigoriev I.V."/>
            <person name="Debuchy R."/>
            <person name="Gladieux P."/>
            <person name="Hiltunen Thoren M."/>
            <person name="Johannesson H."/>
        </authorList>
    </citation>
    <scope>NUCLEOTIDE SEQUENCE</scope>
    <source>
        <strain evidence="6">CBS 103.79</strain>
    </source>
</reference>